<proteinExistence type="predicted"/>
<dbReference type="Gramene" id="PVH64752">
    <property type="protein sequence ID" value="PVH64752"/>
    <property type="gene ID" value="PAHAL_2G351900"/>
</dbReference>
<feature type="region of interest" description="Disordered" evidence="1">
    <location>
        <begin position="1"/>
        <end position="37"/>
    </location>
</feature>
<feature type="compositionally biased region" description="Polar residues" evidence="1">
    <location>
        <begin position="17"/>
        <end position="29"/>
    </location>
</feature>
<dbReference type="AlphaFoldDB" id="A0A2T8KRK5"/>
<dbReference type="Proteomes" id="UP000243499">
    <property type="component" value="Chromosome 2"/>
</dbReference>
<evidence type="ECO:0000313" key="2">
    <source>
        <dbReference type="EMBL" id="PVH64752.1"/>
    </source>
</evidence>
<dbReference type="EMBL" id="CM008047">
    <property type="protein sequence ID" value="PVH64752.1"/>
    <property type="molecule type" value="Genomic_DNA"/>
</dbReference>
<organism evidence="2">
    <name type="scientific">Panicum hallii</name>
    <dbReference type="NCBI Taxonomy" id="206008"/>
    <lineage>
        <taxon>Eukaryota</taxon>
        <taxon>Viridiplantae</taxon>
        <taxon>Streptophyta</taxon>
        <taxon>Embryophyta</taxon>
        <taxon>Tracheophyta</taxon>
        <taxon>Spermatophyta</taxon>
        <taxon>Magnoliopsida</taxon>
        <taxon>Liliopsida</taxon>
        <taxon>Poales</taxon>
        <taxon>Poaceae</taxon>
        <taxon>PACMAD clade</taxon>
        <taxon>Panicoideae</taxon>
        <taxon>Panicodae</taxon>
        <taxon>Paniceae</taxon>
        <taxon>Panicinae</taxon>
        <taxon>Panicum</taxon>
        <taxon>Panicum sect. Panicum</taxon>
    </lineage>
</organism>
<protein>
    <submittedName>
        <fullName evidence="2">Uncharacterized protein</fullName>
    </submittedName>
</protein>
<name>A0A2T8KRK5_9POAL</name>
<accession>A0A2T8KRK5</accession>
<gene>
    <name evidence="2" type="ORF">PAHAL_2G351900</name>
</gene>
<sequence length="122" mass="13757">MRRLPSYRWTGRPSPSRRGQASSPSQESPSYGDLDPVPWPVGRVTKAAMGWSSSNYWSGRLGRRRTDFLGCFFRRAPGGWLGGCITTSGFKFWAGPVHLDRQLLRASCLRESKFSLMEKKAD</sequence>
<reference evidence="2" key="1">
    <citation type="submission" date="2018-04" db="EMBL/GenBank/DDBJ databases">
        <title>WGS assembly of Panicum hallii.</title>
        <authorList>
            <person name="Lovell J."/>
            <person name="Jenkins J."/>
            <person name="Lowry D."/>
            <person name="Mamidi S."/>
            <person name="Sreedasyam A."/>
            <person name="Weng X."/>
            <person name="Barry K."/>
            <person name="Bonette J."/>
            <person name="Campitelli B."/>
            <person name="Daum C."/>
            <person name="Gordon S."/>
            <person name="Gould B."/>
            <person name="Lipzen A."/>
            <person name="Macqueen A."/>
            <person name="Palacio-Mejia J."/>
            <person name="Plott C."/>
            <person name="Shakirov E."/>
            <person name="Shu S."/>
            <person name="Yoshinaga Y."/>
            <person name="Zane M."/>
            <person name="Rokhsar D."/>
            <person name="Grimwood J."/>
            <person name="Schmutz J."/>
            <person name="Juenger T."/>
        </authorList>
    </citation>
    <scope>NUCLEOTIDE SEQUENCE [LARGE SCALE GENOMIC DNA]</scope>
    <source>
        <strain evidence="2">FIL2</strain>
    </source>
</reference>
<evidence type="ECO:0000256" key="1">
    <source>
        <dbReference type="SAM" id="MobiDB-lite"/>
    </source>
</evidence>